<dbReference type="STRING" id="1549748.WH95_18670"/>
<dbReference type="PANTHER" id="PTHR30482">
    <property type="entry name" value="HIGH-AFFINITY BRANCHED-CHAIN AMINO ACID TRANSPORT SYSTEM PERMEASE"/>
    <property type="match status" value="1"/>
</dbReference>
<comment type="subcellular location">
    <subcellularLocation>
        <location evidence="1">Cell membrane</location>
        <topology evidence="1">Multi-pass membrane protein</topology>
    </subcellularLocation>
</comment>
<dbReference type="GO" id="GO:0005886">
    <property type="term" value="C:plasma membrane"/>
    <property type="evidence" value="ECO:0007669"/>
    <property type="project" value="UniProtKB-SubCell"/>
</dbReference>
<keyword evidence="8" id="KW-1185">Reference proteome</keyword>
<feature type="transmembrane region" description="Helical" evidence="6">
    <location>
        <begin position="306"/>
        <end position="329"/>
    </location>
</feature>
<evidence type="ECO:0000256" key="4">
    <source>
        <dbReference type="ARBA" id="ARBA00022989"/>
    </source>
</evidence>
<keyword evidence="2" id="KW-1003">Cell membrane</keyword>
<dbReference type="EMBL" id="LANI01000033">
    <property type="protein sequence ID" value="KKJ75343.1"/>
    <property type="molecule type" value="Genomic_DNA"/>
</dbReference>
<dbReference type="CDD" id="cd06581">
    <property type="entry name" value="TM_PBP1_LivM_like"/>
    <property type="match status" value="1"/>
</dbReference>
<feature type="transmembrane region" description="Helical" evidence="6">
    <location>
        <begin position="335"/>
        <end position="356"/>
    </location>
</feature>
<dbReference type="RefSeq" id="WP_046509917.1">
    <property type="nucleotide sequence ID" value="NZ_LANI01000033.1"/>
</dbReference>
<feature type="transmembrane region" description="Helical" evidence="6">
    <location>
        <begin position="229"/>
        <end position="249"/>
    </location>
</feature>
<dbReference type="AlphaFoldDB" id="A0A0M2R733"/>
<keyword evidence="5 6" id="KW-0472">Membrane</keyword>
<dbReference type="PANTHER" id="PTHR30482:SF17">
    <property type="entry name" value="ABC TRANSPORTER ATP-BINDING PROTEIN"/>
    <property type="match status" value="1"/>
</dbReference>
<evidence type="ECO:0000256" key="6">
    <source>
        <dbReference type="SAM" id="Phobius"/>
    </source>
</evidence>
<comment type="caution">
    <text evidence="7">The sequence shown here is derived from an EMBL/GenBank/DDBJ whole genome shotgun (WGS) entry which is preliminary data.</text>
</comment>
<dbReference type="PATRIC" id="fig|1549748.8.peg.3011"/>
<evidence type="ECO:0000313" key="7">
    <source>
        <dbReference type="EMBL" id="KKJ75343.1"/>
    </source>
</evidence>
<feature type="transmembrane region" description="Helical" evidence="6">
    <location>
        <begin position="183"/>
        <end position="202"/>
    </location>
</feature>
<keyword evidence="4 6" id="KW-1133">Transmembrane helix</keyword>
<evidence type="ECO:0000256" key="3">
    <source>
        <dbReference type="ARBA" id="ARBA00022692"/>
    </source>
</evidence>
<dbReference type="Pfam" id="PF02653">
    <property type="entry name" value="BPD_transp_2"/>
    <property type="match status" value="1"/>
</dbReference>
<dbReference type="Proteomes" id="UP000034491">
    <property type="component" value="Unassembled WGS sequence"/>
</dbReference>
<feature type="transmembrane region" description="Helical" evidence="6">
    <location>
        <begin position="115"/>
        <end position="136"/>
    </location>
</feature>
<proteinExistence type="predicted"/>
<feature type="transmembrane region" description="Helical" evidence="6">
    <location>
        <begin position="41"/>
        <end position="63"/>
    </location>
</feature>
<keyword evidence="3 6" id="KW-0812">Transmembrane</keyword>
<dbReference type="InterPro" id="IPR043428">
    <property type="entry name" value="LivM-like"/>
</dbReference>
<dbReference type="OrthoDB" id="9804361at2"/>
<accession>A0A0M2R733</accession>
<evidence type="ECO:0000256" key="1">
    <source>
        <dbReference type="ARBA" id="ARBA00004651"/>
    </source>
</evidence>
<evidence type="ECO:0000256" key="2">
    <source>
        <dbReference type="ARBA" id="ARBA00022475"/>
    </source>
</evidence>
<feature type="transmembrane region" description="Helical" evidence="6">
    <location>
        <begin position="83"/>
        <end position="108"/>
    </location>
</feature>
<organism evidence="7 8">
    <name type="scientific">Kiloniella litopenaei</name>
    <dbReference type="NCBI Taxonomy" id="1549748"/>
    <lineage>
        <taxon>Bacteria</taxon>
        <taxon>Pseudomonadati</taxon>
        <taxon>Pseudomonadota</taxon>
        <taxon>Alphaproteobacteria</taxon>
        <taxon>Rhodospirillales</taxon>
        <taxon>Kiloniellaceae</taxon>
        <taxon>Kiloniella</taxon>
    </lineage>
</organism>
<evidence type="ECO:0000313" key="8">
    <source>
        <dbReference type="Proteomes" id="UP000034491"/>
    </source>
</evidence>
<feature type="transmembrane region" description="Helical" evidence="6">
    <location>
        <begin position="12"/>
        <end position="34"/>
    </location>
</feature>
<name>A0A0M2R733_9PROT</name>
<feature type="transmembrane region" description="Helical" evidence="6">
    <location>
        <begin position="269"/>
        <end position="294"/>
    </location>
</feature>
<dbReference type="GO" id="GO:0015658">
    <property type="term" value="F:branched-chain amino acid transmembrane transporter activity"/>
    <property type="evidence" value="ECO:0007669"/>
    <property type="project" value="InterPro"/>
</dbReference>
<gene>
    <name evidence="7" type="ORF">WH95_18670</name>
</gene>
<protein>
    <submittedName>
        <fullName evidence="7">ABC transporter permease</fullName>
    </submittedName>
</protein>
<dbReference type="InterPro" id="IPR001851">
    <property type="entry name" value="ABC_transp_permease"/>
</dbReference>
<reference evidence="7 8" key="1">
    <citation type="submission" date="2015-03" db="EMBL/GenBank/DDBJ databases">
        <title>Genome sequence of Kiloniella sp. P1-1, isolated from the gut microflora of Pacific white shrimp, Penaeus vannamei.</title>
        <authorList>
            <person name="Shao Z."/>
            <person name="Wang L."/>
            <person name="Li X."/>
        </authorList>
    </citation>
    <scope>NUCLEOTIDE SEQUENCE [LARGE SCALE GENOMIC DNA]</scope>
    <source>
        <strain evidence="7 8">P1-1</strain>
    </source>
</reference>
<sequence>MITATPRKDLLLMGIFTLAVLTMPIWLAPIGASYPDLLQRFAIFGIFAIGFNILFGLTGYLSFGHAAFLGVGSYTAVWSFKLLSMSVVPAIIFGVITSGLFAVVIGYISLRRSGIYFSILTLAFAQMSYNLAYSVLTPITNGETGLQLALDDPRSLDNLVGVAATQGIPPTNFFGMEMSGYPGFYFCAVLMIIGFYISMRIFRSPFGMMLKAVKSNSNRMSYTGLNMRPYTLTAFVISGMYAGLAGSLMAVTDPLAGAERMQWTASGEVVLMTILGGVGTLIGPVIGAGVIKYFENIFSAINENVLHGIFSFLPEFLQDGVVAVLSLFVGEGWHLTLGMLFMLIVIFLPGGMVEGFSRIYQRIRNRNNKNNGTADPVGSTHVQPGE</sequence>
<evidence type="ECO:0000256" key="5">
    <source>
        <dbReference type="ARBA" id="ARBA00023136"/>
    </source>
</evidence>